<dbReference type="Gene3D" id="1.20.120.980">
    <property type="entry name" value="Serine carboxypeptidase S28, SKS domain"/>
    <property type="match status" value="1"/>
</dbReference>
<dbReference type="Pfam" id="PF05577">
    <property type="entry name" value="Peptidase_S28"/>
    <property type="match status" value="1"/>
</dbReference>
<keyword evidence="4" id="KW-0378">Hydrolase</keyword>
<dbReference type="InterPro" id="IPR008758">
    <property type="entry name" value="Peptidase_S28"/>
</dbReference>
<evidence type="ECO:0000256" key="5">
    <source>
        <dbReference type="ARBA" id="ARBA00023180"/>
    </source>
</evidence>
<organism evidence="7 8">
    <name type="scientific">Naegleria fowleri</name>
    <name type="common">Brain eating amoeba</name>
    <dbReference type="NCBI Taxonomy" id="5763"/>
    <lineage>
        <taxon>Eukaryota</taxon>
        <taxon>Discoba</taxon>
        <taxon>Heterolobosea</taxon>
        <taxon>Tetramitia</taxon>
        <taxon>Eutetramitia</taxon>
        <taxon>Vahlkampfiidae</taxon>
        <taxon>Naegleria</taxon>
    </lineage>
</organism>
<evidence type="ECO:0000313" key="8">
    <source>
        <dbReference type="Proteomes" id="UP000444721"/>
    </source>
</evidence>
<dbReference type="VEuPathDB" id="AmoebaDB:FDP41_006666"/>
<comment type="similarity">
    <text evidence="1">Belongs to the peptidase S28 family.</text>
</comment>
<evidence type="ECO:0000313" key="7">
    <source>
        <dbReference type="EMBL" id="KAF0974056.1"/>
    </source>
</evidence>
<dbReference type="GeneID" id="68113884"/>
<dbReference type="PANTHER" id="PTHR11010">
    <property type="entry name" value="PROTEASE S28 PRO-X CARBOXYPEPTIDASE-RELATED"/>
    <property type="match status" value="1"/>
</dbReference>
<keyword evidence="2" id="KW-0645">Protease</keyword>
<dbReference type="VEuPathDB" id="AmoebaDB:NfTy_074420"/>
<gene>
    <name evidence="7" type="ORF">FDP41_006666</name>
</gene>
<keyword evidence="6" id="KW-1133">Transmembrane helix</keyword>
<proteinExistence type="inferred from homology"/>
<keyword evidence="8" id="KW-1185">Reference proteome</keyword>
<evidence type="ECO:0000256" key="1">
    <source>
        <dbReference type="ARBA" id="ARBA00011079"/>
    </source>
</evidence>
<keyword evidence="5" id="KW-0325">Glycoprotein</keyword>
<keyword evidence="6" id="KW-0812">Transmembrane</keyword>
<evidence type="ECO:0000256" key="4">
    <source>
        <dbReference type="ARBA" id="ARBA00022801"/>
    </source>
</evidence>
<dbReference type="AlphaFoldDB" id="A0A6A5BH91"/>
<evidence type="ECO:0000256" key="6">
    <source>
        <dbReference type="SAM" id="Phobius"/>
    </source>
</evidence>
<dbReference type="VEuPathDB" id="AmoebaDB:NF0041180"/>
<dbReference type="EMBL" id="VFQX01000053">
    <property type="protein sequence ID" value="KAF0974056.1"/>
    <property type="molecule type" value="Genomic_DNA"/>
</dbReference>
<dbReference type="Proteomes" id="UP000444721">
    <property type="component" value="Unassembled WGS sequence"/>
</dbReference>
<comment type="caution">
    <text evidence="7">The sequence shown here is derived from an EMBL/GenBank/DDBJ whole genome shotgun (WGS) entry which is preliminary data.</text>
</comment>
<feature type="transmembrane region" description="Helical" evidence="6">
    <location>
        <begin position="12"/>
        <end position="31"/>
    </location>
</feature>
<dbReference type="InterPro" id="IPR042269">
    <property type="entry name" value="Ser_carbopepase_S28_SKS"/>
</dbReference>
<dbReference type="GO" id="GO:0006508">
    <property type="term" value="P:proteolysis"/>
    <property type="evidence" value="ECO:0007669"/>
    <property type="project" value="UniProtKB-KW"/>
</dbReference>
<dbReference type="OrthoDB" id="425534at2759"/>
<evidence type="ECO:0000256" key="2">
    <source>
        <dbReference type="ARBA" id="ARBA00022670"/>
    </source>
</evidence>
<dbReference type="VEuPathDB" id="AmoebaDB:NF0106800"/>
<keyword evidence="6" id="KW-0472">Membrane</keyword>
<evidence type="ECO:0000256" key="3">
    <source>
        <dbReference type="ARBA" id="ARBA00022729"/>
    </source>
</evidence>
<reference evidence="7 8" key="1">
    <citation type="journal article" date="2019" name="Sci. Rep.">
        <title>Nanopore sequencing improves the draft genome of the human pathogenic amoeba Naegleria fowleri.</title>
        <authorList>
            <person name="Liechti N."/>
            <person name="Schurch N."/>
            <person name="Bruggmann R."/>
            <person name="Wittwer M."/>
        </authorList>
    </citation>
    <scope>NUCLEOTIDE SEQUENCE [LARGE SCALE GENOMIC DNA]</scope>
    <source>
        <strain evidence="7 8">ATCC 30894</strain>
    </source>
</reference>
<dbReference type="GO" id="GO:0070008">
    <property type="term" value="F:serine-type exopeptidase activity"/>
    <property type="evidence" value="ECO:0007669"/>
    <property type="project" value="InterPro"/>
</dbReference>
<dbReference type="PANTHER" id="PTHR11010:SF38">
    <property type="entry name" value="LYSOSOMAL PRO-X CARBOXYPEPTIDASE"/>
    <property type="match status" value="1"/>
</dbReference>
<dbReference type="RefSeq" id="XP_044558769.1">
    <property type="nucleotide sequence ID" value="XM_044710325.1"/>
</dbReference>
<accession>A0A6A5BH91</accession>
<protein>
    <submittedName>
        <fullName evidence="7">Uncharacterized protein</fullName>
    </submittedName>
</protein>
<dbReference type="InterPro" id="IPR029058">
    <property type="entry name" value="AB_hydrolase_fold"/>
</dbReference>
<name>A0A6A5BH91_NAEFO</name>
<sequence length="1149" mass="129284">MESAKPSLNRVVLIVLNCFALFQVGLLFVVASTTGTTDDPPPYQEFYFTQKLNHFDFSDNRTFQMRYLKSDYYFNPVHNENAPVLVYTGNEGSIEEFYKFSSGFMFEVANKFGATVLFIEHRYYGKSVPFIGDDRAIRSLSGQELSYLSSEQALADFATLLQSLYGIDDSRTRSIIVFGGSYGGILSFGMRMKYPNVVDGAIAASAPLMLFNGLADPYKFYSIVNEVYHNATSYSTYSSATCDAIIKDAMIGLSQIEALNIQDSHKAHILVKLIPILLTTIAQVNYPYPVVTFAPLPGYPVNNFCEILATKMKNGGDYPNNVGGNPQTVFHIDLGSINKKQQVSALLNACSDFFRSMANDTTELDSIPYNSDSLGNYAWDYQVCTEMVFPMSNSASKSMFLSSEWSVDSHKAYCKVLFPNITNIELRENWAALYYGGMNGIGSISNIFLSHGQLDPWRAGEYDRHFVDSSLPDSVKQQIIEGGAHHLDLRSTVPQGDPSSVIKVRKYEMEEISKWIMEFNNKQKVKNLSKSSQNVGNSVSFSPCPLQYRGNYSGLIAECSLVRVALDPMKDENSVPSTKTIQLFVKRLRANRNGYAKRALWLLPGGPGFASDGIEPFMPLIVQVTNGNFDVYTTEHRGVGRSTRIGCVSSQSETPGSDGGYSITDSEWPDCAQGFVKDWSHDNSYLHFNSKAGGIDLAKLIRKINVEGVPSSTSPQEVYLYGVSYGTAWLSRFLRYCEMYDQYLMQQVIKGVVMDGFVSTMETATTQRLLFSSWDFVAKEISERFLRYCHDAEMVQKYDSLCSRKIKGDAVSFLHVVMDQVYPSKSSASKSTCPELVESMPREIMAALLNDLLVDQYPRVLIPAILYRMNRCDKVVDIPVLKNLRKYYNSIQTMLSFKNELPLNSDVLFYHIAFSEFWDKSLTLQQIQTEPKYILRSNTLKWYNILKNSNWKTYDPDLEYYNKTFSTNTVQVLLINGDLDPQTPLWSAQSQNENIGGNTHRLITVPFAVHGTMVKSPVKTKGKPDCVLQIFINFLNMENPDVKTVDTSCLNDLFFDFKGMPEVNKNIMGVEDIYEGMNVPDQPNPSQEITYSQNTLIGAMIGSIIGGLTLGIVICFIGFAFMSFVQRKKVVKTKNRLVEDTKYISMMDQ</sequence>
<keyword evidence="3" id="KW-0732">Signal</keyword>
<feature type="transmembrane region" description="Helical" evidence="6">
    <location>
        <begin position="1096"/>
        <end position="1125"/>
    </location>
</feature>
<dbReference type="SUPFAM" id="SSF53474">
    <property type="entry name" value="alpha/beta-Hydrolases"/>
    <property type="match status" value="2"/>
</dbReference>
<dbReference type="GO" id="GO:0008239">
    <property type="term" value="F:dipeptidyl-peptidase activity"/>
    <property type="evidence" value="ECO:0007669"/>
    <property type="project" value="TreeGrafter"/>
</dbReference>
<dbReference type="Gene3D" id="3.40.50.1820">
    <property type="entry name" value="alpha/beta hydrolase"/>
    <property type="match status" value="2"/>
</dbReference>